<feature type="region of interest" description="Disordered" evidence="1">
    <location>
        <begin position="1"/>
        <end position="72"/>
    </location>
</feature>
<accession>A0ABW4TWP1</accession>
<sequence>MEERRPTQTPERELAKPADATAARTRPVDAGSSPTAEADDANDSRRGASEADAATKEMAARGFGSHKGTEAD</sequence>
<name>A0ABW4TWP1_9SPHN</name>
<feature type="compositionally biased region" description="Basic and acidic residues" evidence="1">
    <location>
        <begin position="1"/>
        <end position="16"/>
    </location>
</feature>
<dbReference type="Proteomes" id="UP001597400">
    <property type="component" value="Unassembled WGS sequence"/>
</dbReference>
<reference evidence="3" key="1">
    <citation type="journal article" date="2019" name="Int. J. Syst. Evol. Microbiol.">
        <title>The Global Catalogue of Microorganisms (GCM) 10K type strain sequencing project: providing services to taxonomists for standard genome sequencing and annotation.</title>
        <authorList>
            <consortium name="The Broad Institute Genomics Platform"/>
            <consortium name="The Broad Institute Genome Sequencing Center for Infectious Disease"/>
            <person name="Wu L."/>
            <person name="Ma J."/>
        </authorList>
    </citation>
    <scope>NUCLEOTIDE SEQUENCE [LARGE SCALE GENOMIC DNA]</scope>
    <source>
        <strain evidence="3">CGMCC 1.12702</strain>
    </source>
</reference>
<gene>
    <name evidence="2" type="ORF">ACFSGX_04930</name>
</gene>
<dbReference type="RefSeq" id="WP_380927908.1">
    <property type="nucleotide sequence ID" value="NZ_JBHUGS010000001.1"/>
</dbReference>
<comment type="caution">
    <text evidence="2">The sequence shown here is derived from an EMBL/GenBank/DDBJ whole genome shotgun (WGS) entry which is preliminary data.</text>
</comment>
<dbReference type="EMBL" id="JBHUGS010000001">
    <property type="protein sequence ID" value="MFD1950112.1"/>
    <property type="molecule type" value="Genomic_DNA"/>
</dbReference>
<organism evidence="2 3">
    <name type="scientific">Sphingomonas arantia</name>
    <dbReference type="NCBI Taxonomy" id="1460676"/>
    <lineage>
        <taxon>Bacteria</taxon>
        <taxon>Pseudomonadati</taxon>
        <taxon>Pseudomonadota</taxon>
        <taxon>Alphaproteobacteria</taxon>
        <taxon>Sphingomonadales</taxon>
        <taxon>Sphingomonadaceae</taxon>
        <taxon>Sphingomonas</taxon>
    </lineage>
</organism>
<evidence type="ECO:0000313" key="2">
    <source>
        <dbReference type="EMBL" id="MFD1950112.1"/>
    </source>
</evidence>
<feature type="compositionally biased region" description="Basic and acidic residues" evidence="1">
    <location>
        <begin position="42"/>
        <end position="59"/>
    </location>
</feature>
<protein>
    <submittedName>
        <fullName evidence="2">Uncharacterized protein</fullName>
    </submittedName>
</protein>
<keyword evidence="3" id="KW-1185">Reference proteome</keyword>
<evidence type="ECO:0000256" key="1">
    <source>
        <dbReference type="SAM" id="MobiDB-lite"/>
    </source>
</evidence>
<proteinExistence type="predicted"/>
<evidence type="ECO:0000313" key="3">
    <source>
        <dbReference type="Proteomes" id="UP001597400"/>
    </source>
</evidence>